<dbReference type="InterPro" id="IPR008929">
    <property type="entry name" value="Chondroitin_lyas"/>
</dbReference>
<evidence type="ECO:0000313" key="5">
    <source>
        <dbReference type="EMBL" id="OBT97504.1"/>
    </source>
</evidence>
<evidence type="ECO:0000259" key="4">
    <source>
        <dbReference type="Pfam" id="PF05426"/>
    </source>
</evidence>
<dbReference type="Pfam" id="PF05426">
    <property type="entry name" value="Alginate_lyase"/>
    <property type="match status" value="1"/>
</dbReference>
<dbReference type="GeneID" id="28837897"/>
<dbReference type="Proteomes" id="UP000091956">
    <property type="component" value="Unassembled WGS sequence"/>
</dbReference>
<keyword evidence="2" id="KW-0456">Lyase</keyword>
<keyword evidence="1 3" id="KW-0732">Signal</keyword>
<proteinExistence type="predicted"/>
<dbReference type="Gene3D" id="1.50.10.100">
    <property type="entry name" value="Chondroitin AC/alginate lyase"/>
    <property type="match status" value="1"/>
</dbReference>
<protein>
    <recommendedName>
        <fullName evidence="4">Alginate lyase domain-containing protein</fullName>
    </recommendedName>
</protein>
<dbReference type="OrthoDB" id="63533at2759"/>
<dbReference type="GO" id="GO:0016829">
    <property type="term" value="F:lyase activity"/>
    <property type="evidence" value="ECO:0007669"/>
    <property type="project" value="UniProtKB-KW"/>
</dbReference>
<reference evidence="6" key="2">
    <citation type="journal article" date="2018" name="Nat. Commun.">
        <title>Extreme sensitivity to ultraviolet light in the fungal pathogen causing white-nose syndrome of bats.</title>
        <authorList>
            <person name="Palmer J.M."/>
            <person name="Drees K.P."/>
            <person name="Foster J.T."/>
            <person name="Lindner D.L."/>
        </authorList>
    </citation>
    <scope>NUCLEOTIDE SEQUENCE [LARGE SCALE GENOMIC DNA]</scope>
    <source>
        <strain evidence="6">UAMH 10579</strain>
    </source>
</reference>
<name>A0A1B8GNT0_9PEZI</name>
<sequence length="426" mass="46416">MVKIESLSWTRAILASVLISPLVEASAIPPTSLDHPLGLGLRPNTAVLDSFRLFEAKLQLKLGSPNLKTALNHLTAQADGWLTKGPFSVTSKTIEPPGGDKHDYASQAPYWWPNPNTADGCPYIQKDGVRNPDVDNYTDHGDRGDMFQSSYILSLAWYYTGKEKYALHAADILRTWFLTPATRMNPNLNHAQIIPCKNTGRAIGIIDFSQQYTAVLDAAAILALGAPGWSKTDASGFKQWNIEFLDWLANSPFGIEESAAKNNHGTFASMQKAGIAVFVGNKTLAKQEVLNMQGRIDAYISPNGSQPLELIRTRSWHYSTFDLVAYTRIADIGKKIGIDLWKYKGPQGQSIQGAVDFILPGATGGAAAWQYPELEFYAYAASDIVHAAADAGNLKALKALSKLQTPPGGDLWALRPAVEQLDAISN</sequence>
<reference evidence="5 6" key="1">
    <citation type="submission" date="2016-03" db="EMBL/GenBank/DDBJ databases">
        <title>Comparative genomics of Pseudogymnoascus destructans, the fungus causing white-nose syndrome of bats.</title>
        <authorList>
            <person name="Palmer J.M."/>
            <person name="Drees K.P."/>
            <person name="Foster J.T."/>
            <person name="Lindner D.L."/>
        </authorList>
    </citation>
    <scope>NUCLEOTIDE SEQUENCE [LARGE SCALE GENOMIC DNA]</scope>
    <source>
        <strain evidence="5 6">UAMH 10579</strain>
    </source>
</reference>
<dbReference type="RefSeq" id="XP_018131237.1">
    <property type="nucleotide sequence ID" value="XM_018273983.2"/>
</dbReference>
<feature type="signal peptide" evidence="3">
    <location>
        <begin position="1"/>
        <end position="25"/>
    </location>
</feature>
<evidence type="ECO:0000256" key="1">
    <source>
        <dbReference type="ARBA" id="ARBA00022729"/>
    </source>
</evidence>
<dbReference type="GO" id="GO:0042597">
    <property type="term" value="C:periplasmic space"/>
    <property type="evidence" value="ECO:0007669"/>
    <property type="project" value="InterPro"/>
</dbReference>
<evidence type="ECO:0000313" key="6">
    <source>
        <dbReference type="Proteomes" id="UP000091956"/>
    </source>
</evidence>
<organism evidence="5 6">
    <name type="scientific">Pseudogymnoascus verrucosus</name>
    <dbReference type="NCBI Taxonomy" id="342668"/>
    <lineage>
        <taxon>Eukaryota</taxon>
        <taxon>Fungi</taxon>
        <taxon>Dikarya</taxon>
        <taxon>Ascomycota</taxon>
        <taxon>Pezizomycotina</taxon>
        <taxon>Leotiomycetes</taxon>
        <taxon>Thelebolales</taxon>
        <taxon>Thelebolaceae</taxon>
        <taxon>Pseudogymnoascus</taxon>
    </lineage>
</organism>
<accession>A0A1B8GNT0</accession>
<feature type="chain" id="PRO_5008608919" description="Alginate lyase domain-containing protein" evidence="3">
    <location>
        <begin position="26"/>
        <end position="426"/>
    </location>
</feature>
<evidence type="ECO:0000256" key="3">
    <source>
        <dbReference type="SAM" id="SignalP"/>
    </source>
</evidence>
<dbReference type="InterPro" id="IPR008397">
    <property type="entry name" value="Alginate_lyase_dom"/>
</dbReference>
<dbReference type="SUPFAM" id="SSF48230">
    <property type="entry name" value="Chondroitin AC/alginate lyase"/>
    <property type="match status" value="1"/>
</dbReference>
<keyword evidence="6" id="KW-1185">Reference proteome</keyword>
<evidence type="ECO:0000256" key="2">
    <source>
        <dbReference type="ARBA" id="ARBA00023239"/>
    </source>
</evidence>
<dbReference type="STRING" id="342668.A0A1B8GNT0"/>
<dbReference type="AlphaFoldDB" id="A0A1B8GNT0"/>
<dbReference type="EMBL" id="KV460221">
    <property type="protein sequence ID" value="OBT97504.1"/>
    <property type="molecule type" value="Genomic_DNA"/>
</dbReference>
<gene>
    <name evidence="5" type="ORF">VE01_04511</name>
</gene>
<feature type="domain" description="Alginate lyase" evidence="4">
    <location>
        <begin position="88"/>
        <end position="367"/>
    </location>
</feature>